<dbReference type="AlphaFoldDB" id="A0AAN7HA61"/>
<dbReference type="EMBL" id="MU860222">
    <property type="protein sequence ID" value="KAK4235998.1"/>
    <property type="molecule type" value="Genomic_DNA"/>
</dbReference>
<dbReference type="PANTHER" id="PTHR35910:SF6">
    <property type="entry name" value="2EXR DOMAIN-CONTAINING PROTEIN"/>
    <property type="match status" value="1"/>
</dbReference>
<evidence type="ECO:0000259" key="1">
    <source>
        <dbReference type="Pfam" id="PF20150"/>
    </source>
</evidence>
<comment type="caution">
    <text evidence="2">The sequence shown here is derived from an EMBL/GenBank/DDBJ whole genome shotgun (WGS) entry which is preliminary data.</text>
</comment>
<dbReference type="PANTHER" id="PTHR35910">
    <property type="entry name" value="2EXR DOMAIN-CONTAINING PROTEIN"/>
    <property type="match status" value="1"/>
</dbReference>
<sequence>MAIDNTVSVRLFNDVYLGRTAPQTTCNNITWAPFPRLPAELRLHVWLLFLRQHRMIELWLYIDGDINGQSRRYTYRNDLGKVVSGQGYTLETSGRGFAASLSPLLWVNREARQATLSFYRVHLPFPRYNGNLVLYLNPEYDVLYLGPREQYRHPALASEQHWDPTLLSDFLHDVRAHDPRDQGYGKHSAAIFYPRLTVKPNRPPFIPGDLHPAAAKSFADILRCRLLSVLFIVRFRTCMRGIGEPPPGYPFHFAQTFPLRRRGRPVGALRWLDTDPRWGVEFDLLHVSLGGDPRPLARAWGGGGDAGFRFYICPTLDWPGQPQLLKQFRSNSSIEERSREELARHLQEEEVQWLKDREHLRHLFSTVPVLRDQPMMPRHGPLVDAEMFEMMESAPCTAIGMWKSLASDLTGG</sequence>
<gene>
    <name evidence="2" type="ORF">C8A03DRAFT_45942</name>
</gene>
<keyword evidence="3" id="KW-1185">Reference proteome</keyword>
<evidence type="ECO:0000313" key="3">
    <source>
        <dbReference type="Proteomes" id="UP001303760"/>
    </source>
</evidence>
<name>A0AAN7HA61_9PEZI</name>
<proteinExistence type="predicted"/>
<dbReference type="Pfam" id="PF20150">
    <property type="entry name" value="2EXR"/>
    <property type="match status" value="1"/>
</dbReference>
<evidence type="ECO:0000313" key="2">
    <source>
        <dbReference type="EMBL" id="KAK4235998.1"/>
    </source>
</evidence>
<feature type="domain" description="2EXR" evidence="1">
    <location>
        <begin position="33"/>
        <end position="143"/>
    </location>
</feature>
<dbReference type="InterPro" id="IPR045518">
    <property type="entry name" value="2EXR"/>
</dbReference>
<reference evidence="2" key="1">
    <citation type="journal article" date="2023" name="Mol. Phylogenet. Evol.">
        <title>Genome-scale phylogeny and comparative genomics of the fungal order Sordariales.</title>
        <authorList>
            <person name="Hensen N."/>
            <person name="Bonometti L."/>
            <person name="Westerberg I."/>
            <person name="Brannstrom I.O."/>
            <person name="Guillou S."/>
            <person name="Cros-Aarteil S."/>
            <person name="Calhoun S."/>
            <person name="Haridas S."/>
            <person name="Kuo A."/>
            <person name="Mondo S."/>
            <person name="Pangilinan J."/>
            <person name="Riley R."/>
            <person name="LaButti K."/>
            <person name="Andreopoulos B."/>
            <person name="Lipzen A."/>
            <person name="Chen C."/>
            <person name="Yan M."/>
            <person name="Daum C."/>
            <person name="Ng V."/>
            <person name="Clum A."/>
            <person name="Steindorff A."/>
            <person name="Ohm R.A."/>
            <person name="Martin F."/>
            <person name="Silar P."/>
            <person name="Natvig D.O."/>
            <person name="Lalanne C."/>
            <person name="Gautier V."/>
            <person name="Ament-Velasquez S.L."/>
            <person name="Kruys A."/>
            <person name="Hutchinson M.I."/>
            <person name="Powell A.J."/>
            <person name="Barry K."/>
            <person name="Miller A.N."/>
            <person name="Grigoriev I.V."/>
            <person name="Debuchy R."/>
            <person name="Gladieux P."/>
            <person name="Hiltunen Thoren M."/>
            <person name="Johannesson H."/>
        </authorList>
    </citation>
    <scope>NUCLEOTIDE SEQUENCE</scope>
    <source>
        <strain evidence="2">CBS 532.94</strain>
    </source>
</reference>
<reference evidence="2" key="2">
    <citation type="submission" date="2023-05" db="EMBL/GenBank/DDBJ databases">
        <authorList>
            <consortium name="Lawrence Berkeley National Laboratory"/>
            <person name="Steindorff A."/>
            <person name="Hensen N."/>
            <person name="Bonometti L."/>
            <person name="Westerberg I."/>
            <person name="Brannstrom I.O."/>
            <person name="Guillou S."/>
            <person name="Cros-Aarteil S."/>
            <person name="Calhoun S."/>
            <person name="Haridas S."/>
            <person name="Kuo A."/>
            <person name="Mondo S."/>
            <person name="Pangilinan J."/>
            <person name="Riley R."/>
            <person name="Labutti K."/>
            <person name="Andreopoulos B."/>
            <person name="Lipzen A."/>
            <person name="Chen C."/>
            <person name="Yanf M."/>
            <person name="Daum C."/>
            <person name="Ng V."/>
            <person name="Clum A."/>
            <person name="Ohm R."/>
            <person name="Martin F."/>
            <person name="Silar P."/>
            <person name="Natvig D."/>
            <person name="Lalanne C."/>
            <person name="Gautier V."/>
            <person name="Ament-Velasquez S.L."/>
            <person name="Kruys A."/>
            <person name="Hutchinson M.I."/>
            <person name="Powell A.J."/>
            <person name="Barry K."/>
            <person name="Miller A.N."/>
            <person name="Grigoriev I.V."/>
            <person name="Debuchy R."/>
            <person name="Gladieux P."/>
            <person name="Thoren M.H."/>
            <person name="Johannesson H."/>
        </authorList>
    </citation>
    <scope>NUCLEOTIDE SEQUENCE</scope>
    <source>
        <strain evidence="2">CBS 532.94</strain>
    </source>
</reference>
<dbReference type="Proteomes" id="UP001303760">
    <property type="component" value="Unassembled WGS sequence"/>
</dbReference>
<organism evidence="2 3">
    <name type="scientific">Achaetomium macrosporum</name>
    <dbReference type="NCBI Taxonomy" id="79813"/>
    <lineage>
        <taxon>Eukaryota</taxon>
        <taxon>Fungi</taxon>
        <taxon>Dikarya</taxon>
        <taxon>Ascomycota</taxon>
        <taxon>Pezizomycotina</taxon>
        <taxon>Sordariomycetes</taxon>
        <taxon>Sordariomycetidae</taxon>
        <taxon>Sordariales</taxon>
        <taxon>Chaetomiaceae</taxon>
        <taxon>Achaetomium</taxon>
    </lineage>
</organism>
<protein>
    <recommendedName>
        <fullName evidence="1">2EXR domain-containing protein</fullName>
    </recommendedName>
</protein>
<accession>A0AAN7HA61</accession>